<accession>A0A1A9I1N0</accession>
<evidence type="ECO:0000313" key="4">
    <source>
        <dbReference type="EMBL" id="ANH81433.1"/>
    </source>
</evidence>
<dbReference type="RefSeq" id="WP_067755732.1">
    <property type="nucleotide sequence ID" value="NZ_CP015772.1"/>
</dbReference>
<evidence type="ECO:0000313" key="5">
    <source>
        <dbReference type="Proteomes" id="UP000077667"/>
    </source>
</evidence>
<dbReference type="NCBIfam" id="TIGR01777">
    <property type="entry name" value="yfcH"/>
    <property type="match status" value="1"/>
</dbReference>
<dbReference type="EMBL" id="CP015772">
    <property type="protein sequence ID" value="ANH81433.1"/>
    <property type="molecule type" value="Genomic_DNA"/>
</dbReference>
<dbReference type="Proteomes" id="UP000077667">
    <property type="component" value="Chromosome"/>
</dbReference>
<proteinExistence type="inferred from homology"/>
<dbReference type="Pfam" id="PF08338">
    <property type="entry name" value="DUF1731"/>
    <property type="match status" value="1"/>
</dbReference>
<dbReference type="STRING" id="1176587.A8C56_10975"/>
<dbReference type="InterPro" id="IPR010099">
    <property type="entry name" value="SDR39U1"/>
</dbReference>
<evidence type="ECO:0000259" key="3">
    <source>
        <dbReference type="Pfam" id="PF08338"/>
    </source>
</evidence>
<evidence type="ECO:0000256" key="1">
    <source>
        <dbReference type="ARBA" id="ARBA00009353"/>
    </source>
</evidence>
<protein>
    <submittedName>
        <fullName evidence="4">TIGR01777 family protein</fullName>
    </submittedName>
</protein>
<dbReference type="PANTHER" id="PTHR11092">
    <property type="entry name" value="SUGAR NUCLEOTIDE EPIMERASE RELATED"/>
    <property type="match status" value="1"/>
</dbReference>
<dbReference type="InterPro" id="IPR036291">
    <property type="entry name" value="NAD(P)-bd_dom_sf"/>
</dbReference>
<feature type="domain" description="NAD-dependent epimerase/dehydratase" evidence="2">
    <location>
        <begin position="5"/>
        <end position="130"/>
    </location>
</feature>
<dbReference type="InterPro" id="IPR013549">
    <property type="entry name" value="DUF1731"/>
</dbReference>
<organism evidence="4 5">
    <name type="scientific">Niabella ginsenosidivorans</name>
    <dbReference type="NCBI Taxonomy" id="1176587"/>
    <lineage>
        <taxon>Bacteria</taxon>
        <taxon>Pseudomonadati</taxon>
        <taxon>Bacteroidota</taxon>
        <taxon>Chitinophagia</taxon>
        <taxon>Chitinophagales</taxon>
        <taxon>Chitinophagaceae</taxon>
        <taxon>Niabella</taxon>
    </lineage>
</organism>
<dbReference type="OrthoDB" id="9801773at2"/>
<sequence>MKEKIIIAGGTGFLGKSIIRRFNNSTTQIIVLTRGPAAVEDNVRYVNWDAKTLDNWAGELEGAKAIINLAGKSVNCRYTRKNKNEIIRSRVNATYIIGKAIESLKIPPKVWINASSAAMFGNSDTETKNEISSPGNNFSAEVCKKWEAAFDNSQTPLTRKIVLRIGVVLQKQTGLLQPFERLVKLGFGGKIGTGKQYISWIHEADFLNVIEGSLKNEKYNGIINCSSPQPVTNSVFMQALRDVLKPKIVLSNIACFVYIGALIIGTEAELVLKGRRVVSEKLDKYNFRFRYIDIKEAFKNLYNQ</sequence>
<feature type="domain" description="DUF1731" evidence="3">
    <location>
        <begin position="262"/>
        <end position="301"/>
    </location>
</feature>
<name>A0A1A9I1N0_9BACT</name>
<dbReference type="SUPFAM" id="SSF51735">
    <property type="entry name" value="NAD(P)-binding Rossmann-fold domains"/>
    <property type="match status" value="1"/>
</dbReference>
<keyword evidence="5" id="KW-1185">Reference proteome</keyword>
<dbReference type="PANTHER" id="PTHR11092:SF0">
    <property type="entry name" value="EPIMERASE FAMILY PROTEIN SDR39U1"/>
    <property type="match status" value="1"/>
</dbReference>
<comment type="similarity">
    <text evidence="1">Belongs to the NAD(P)-dependent epimerase/dehydratase family. SDR39U1 subfamily.</text>
</comment>
<evidence type="ECO:0000259" key="2">
    <source>
        <dbReference type="Pfam" id="PF01370"/>
    </source>
</evidence>
<reference evidence="4 5" key="1">
    <citation type="submission" date="2016-05" db="EMBL/GenBank/DDBJ databases">
        <title>Niabella ginsenosidivorans BS26 whole genome sequencing.</title>
        <authorList>
            <person name="Im W.T."/>
            <person name="Siddiqi M.Z."/>
        </authorList>
    </citation>
    <scope>NUCLEOTIDE SEQUENCE [LARGE SCALE GENOMIC DNA]</scope>
    <source>
        <strain evidence="4 5">BS26</strain>
    </source>
</reference>
<dbReference type="Pfam" id="PF01370">
    <property type="entry name" value="Epimerase"/>
    <property type="match status" value="1"/>
</dbReference>
<gene>
    <name evidence="4" type="ORF">A8C56_10975</name>
</gene>
<dbReference type="InterPro" id="IPR001509">
    <property type="entry name" value="Epimerase_deHydtase"/>
</dbReference>
<dbReference type="AlphaFoldDB" id="A0A1A9I1N0"/>
<dbReference type="Gene3D" id="3.40.50.720">
    <property type="entry name" value="NAD(P)-binding Rossmann-like Domain"/>
    <property type="match status" value="1"/>
</dbReference>
<dbReference type="KEGG" id="nia:A8C56_10975"/>